<proteinExistence type="predicted"/>
<evidence type="ECO:0000313" key="5">
    <source>
        <dbReference type="Proteomes" id="UP001576784"/>
    </source>
</evidence>
<dbReference type="EMBL" id="JBHFNR010000293">
    <property type="protein sequence ID" value="MFB2898491.1"/>
    <property type="molecule type" value="Genomic_DNA"/>
</dbReference>
<evidence type="ECO:0000256" key="1">
    <source>
        <dbReference type="ARBA" id="ARBA00023125"/>
    </source>
</evidence>
<protein>
    <recommendedName>
        <fullName evidence="3">Core-binding (CB) domain-containing protein</fullName>
    </recommendedName>
</protein>
<accession>A0ABV4Y3L3</accession>
<dbReference type="Gene3D" id="1.10.150.130">
    <property type="match status" value="1"/>
</dbReference>
<evidence type="ECO:0000256" key="2">
    <source>
        <dbReference type="PROSITE-ProRule" id="PRU01248"/>
    </source>
</evidence>
<sequence>MLSTPVLIPVKLWNKTALLNQGLISATPLVQVETNEELIELWLANKKSRYTRRAYQQDIDYFLGFIENKPLPLVTGNDLIAYKQALERSLNQKKAGAIKVLTNVDSFSNF</sequence>
<dbReference type="InterPro" id="IPR044068">
    <property type="entry name" value="CB"/>
</dbReference>
<gene>
    <name evidence="4" type="ORF">ACE1CI_36715</name>
</gene>
<dbReference type="Proteomes" id="UP001576784">
    <property type="component" value="Unassembled WGS sequence"/>
</dbReference>
<name>A0ABV4Y3L3_9CYAN</name>
<dbReference type="RefSeq" id="WP_413268093.1">
    <property type="nucleotide sequence ID" value="NZ_JBHFNR010000293.1"/>
</dbReference>
<keyword evidence="1 2" id="KW-0238">DNA-binding</keyword>
<feature type="domain" description="Core-binding (CB)" evidence="3">
    <location>
        <begin position="33"/>
        <end position="110"/>
    </location>
</feature>
<dbReference type="PROSITE" id="PS51900">
    <property type="entry name" value="CB"/>
    <property type="match status" value="1"/>
</dbReference>
<organism evidence="4 5">
    <name type="scientific">Floridaenema flaviceps BLCC-F50</name>
    <dbReference type="NCBI Taxonomy" id="3153642"/>
    <lineage>
        <taxon>Bacteria</taxon>
        <taxon>Bacillati</taxon>
        <taxon>Cyanobacteriota</taxon>
        <taxon>Cyanophyceae</taxon>
        <taxon>Oscillatoriophycideae</taxon>
        <taxon>Aerosakkonematales</taxon>
        <taxon>Aerosakkonemataceae</taxon>
        <taxon>Floridanema</taxon>
        <taxon>Floridanema flaviceps</taxon>
    </lineage>
</organism>
<dbReference type="InterPro" id="IPR010998">
    <property type="entry name" value="Integrase_recombinase_N"/>
</dbReference>
<evidence type="ECO:0000313" key="4">
    <source>
        <dbReference type="EMBL" id="MFB2898491.1"/>
    </source>
</evidence>
<reference evidence="4 5" key="1">
    <citation type="submission" date="2024-09" db="EMBL/GenBank/DDBJ databases">
        <title>Floridaenema gen nov. (Aerosakkonemataceae, Aerosakkonematales ord. nov., Cyanobacteria) from benthic tropical and subtropical fresh waters, with the description of four new species.</title>
        <authorList>
            <person name="Moretto J.A."/>
            <person name="Berthold D.E."/>
            <person name="Lefler F.W."/>
            <person name="Huang I.-S."/>
            <person name="Laughinghouse H. IV."/>
        </authorList>
    </citation>
    <scope>NUCLEOTIDE SEQUENCE [LARGE SCALE GENOMIC DNA]</scope>
    <source>
        <strain evidence="4 5">BLCC-F50</strain>
    </source>
</reference>
<keyword evidence="5" id="KW-1185">Reference proteome</keyword>
<comment type="caution">
    <text evidence="4">The sequence shown here is derived from an EMBL/GenBank/DDBJ whole genome shotgun (WGS) entry which is preliminary data.</text>
</comment>
<evidence type="ECO:0000259" key="3">
    <source>
        <dbReference type="PROSITE" id="PS51900"/>
    </source>
</evidence>